<dbReference type="EMBL" id="LN891082">
    <property type="protein sequence ID" value="CUS09450.1"/>
    <property type="molecule type" value="Genomic_DNA"/>
</dbReference>
<dbReference type="InterPro" id="IPR008952">
    <property type="entry name" value="Tetraspanin_EC2_sf"/>
</dbReference>
<protein>
    <recommendedName>
        <fullName evidence="8">Tetraspanin</fullName>
    </recommendedName>
</protein>
<keyword evidence="3 5" id="KW-1133">Transmembrane helix</keyword>
<evidence type="ECO:0000256" key="3">
    <source>
        <dbReference type="ARBA" id="ARBA00022989"/>
    </source>
</evidence>
<feature type="transmembrane region" description="Helical" evidence="5">
    <location>
        <begin position="54"/>
        <end position="77"/>
    </location>
</feature>
<dbReference type="Proteomes" id="UP001412239">
    <property type="component" value="Unassembled WGS sequence"/>
</dbReference>
<evidence type="ECO:0008006" key="8">
    <source>
        <dbReference type="Google" id="ProtNLM"/>
    </source>
</evidence>
<dbReference type="AlphaFoldDB" id="A0A292PSI6"/>
<comment type="subcellular location">
    <subcellularLocation>
        <location evidence="1">Membrane</location>
        <topology evidence="1">Multi-pass membrane protein</topology>
    </subcellularLocation>
</comment>
<feature type="transmembrane region" description="Helical" evidence="5">
    <location>
        <begin position="89"/>
        <end position="107"/>
    </location>
</feature>
<keyword evidence="2 5" id="KW-0812">Transmembrane</keyword>
<evidence type="ECO:0000256" key="2">
    <source>
        <dbReference type="ARBA" id="ARBA00022692"/>
    </source>
</evidence>
<sequence length="224" mass="24735">MVNSVVISYVATNIIFLGTGILLVSAAAIWQKELMGEPAMDSVARLLLLKKAPLSAVIANGVMVLAAFLLSLPTFALPTSRTWLKAHGWLVMVCALFTMVLGLMEWVTTLTTRANLETIWGQQTPQIQSMLQQKFNCCGYLNSTSPLYVVDSVCTNDISAASKEGCVSPFSNYAERWINLLFTALFGIVGMDAVLILCAAMLIRYRKEQLRYRLIDQKWGMGNI</sequence>
<evidence type="ECO:0000313" key="7">
    <source>
        <dbReference type="Proteomes" id="UP001412239"/>
    </source>
</evidence>
<feature type="transmembrane region" description="Helical" evidence="5">
    <location>
        <begin position="177"/>
        <end position="203"/>
    </location>
</feature>
<organism evidence="6 7">
    <name type="scientific">Tuber aestivum</name>
    <name type="common">summer truffle</name>
    <dbReference type="NCBI Taxonomy" id="59557"/>
    <lineage>
        <taxon>Eukaryota</taxon>
        <taxon>Fungi</taxon>
        <taxon>Dikarya</taxon>
        <taxon>Ascomycota</taxon>
        <taxon>Pezizomycotina</taxon>
        <taxon>Pezizomycetes</taxon>
        <taxon>Pezizales</taxon>
        <taxon>Tuberaceae</taxon>
        <taxon>Tuber</taxon>
    </lineage>
</organism>
<feature type="transmembrane region" description="Helical" evidence="5">
    <location>
        <begin position="7"/>
        <end position="30"/>
    </location>
</feature>
<keyword evidence="7" id="KW-1185">Reference proteome</keyword>
<dbReference type="GO" id="GO:0016020">
    <property type="term" value="C:membrane"/>
    <property type="evidence" value="ECO:0007669"/>
    <property type="project" value="UniProtKB-SubCell"/>
</dbReference>
<dbReference type="SUPFAM" id="SSF48652">
    <property type="entry name" value="Tetraspanin"/>
    <property type="match status" value="1"/>
</dbReference>
<evidence type="ECO:0000256" key="5">
    <source>
        <dbReference type="SAM" id="Phobius"/>
    </source>
</evidence>
<name>A0A292PSI6_9PEZI</name>
<reference evidence="6" key="1">
    <citation type="submission" date="2015-10" db="EMBL/GenBank/DDBJ databases">
        <authorList>
            <person name="Regsiter A."/>
            <person name="william w."/>
        </authorList>
    </citation>
    <scope>NUCLEOTIDE SEQUENCE</scope>
    <source>
        <strain evidence="6">Montdore</strain>
    </source>
</reference>
<dbReference type="InterPro" id="IPR018499">
    <property type="entry name" value="Tetraspanin/Peripherin"/>
</dbReference>
<dbReference type="Pfam" id="PF00335">
    <property type="entry name" value="Tetraspanin"/>
    <property type="match status" value="1"/>
</dbReference>
<evidence type="ECO:0000256" key="1">
    <source>
        <dbReference type="ARBA" id="ARBA00004141"/>
    </source>
</evidence>
<keyword evidence="4 5" id="KW-0472">Membrane</keyword>
<evidence type="ECO:0000313" key="6">
    <source>
        <dbReference type="EMBL" id="CUS09450.1"/>
    </source>
</evidence>
<gene>
    <name evidence="6" type="ORF">GSTUAT00006482001</name>
</gene>
<accession>A0A292PSI6</accession>
<proteinExistence type="predicted"/>
<evidence type="ECO:0000256" key="4">
    <source>
        <dbReference type="ARBA" id="ARBA00023136"/>
    </source>
</evidence>